<reference evidence="13" key="3">
    <citation type="submission" date="2025-09" db="UniProtKB">
        <authorList>
            <consortium name="Ensembl"/>
        </authorList>
    </citation>
    <scope>IDENTIFICATION</scope>
</reference>
<dbReference type="InterPro" id="IPR055457">
    <property type="entry name" value="OST48_N"/>
</dbReference>
<evidence type="ECO:0000259" key="11">
    <source>
        <dbReference type="Pfam" id="PF03345"/>
    </source>
</evidence>
<dbReference type="Proteomes" id="UP000007875">
    <property type="component" value="Unassembled WGS sequence"/>
</dbReference>
<reference evidence="13" key="2">
    <citation type="submission" date="2025-08" db="UniProtKB">
        <authorList>
            <consortium name="Ensembl"/>
        </authorList>
    </citation>
    <scope>IDENTIFICATION</scope>
</reference>
<evidence type="ECO:0000256" key="3">
    <source>
        <dbReference type="ARBA" id="ARBA00008743"/>
    </source>
</evidence>
<comment type="subcellular location">
    <subcellularLocation>
        <location evidence="1 10">Endoplasmic reticulum membrane</location>
        <topology evidence="1 10">Single-pass type I membrane protein</topology>
    </subcellularLocation>
</comment>
<dbReference type="GO" id="GO:0018279">
    <property type="term" value="P:protein N-linked glycosylation via asparagine"/>
    <property type="evidence" value="ECO:0007669"/>
    <property type="project" value="UniProtKB-UniRule"/>
</dbReference>
<feature type="transmembrane region" description="Helical" evidence="10">
    <location>
        <begin position="406"/>
        <end position="428"/>
    </location>
</feature>
<dbReference type="STRING" id="51511.ENSCSAVP00000006130"/>
<feature type="signal peptide" evidence="10">
    <location>
        <begin position="1"/>
        <end position="19"/>
    </location>
</feature>
<evidence type="ECO:0000256" key="6">
    <source>
        <dbReference type="ARBA" id="ARBA00022824"/>
    </source>
</evidence>
<organism evidence="13 14">
    <name type="scientific">Ciona savignyi</name>
    <name type="common">Pacific transparent sea squirt</name>
    <dbReference type="NCBI Taxonomy" id="51511"/>
    <lineage>
        <taxon>Eukaryota</taxon>
        <taxon>Metazoa</taxon>
        <taxon>Chordata</taxon>
        <taxon>Tunicata</taxon>
        <taxon>Ascidiacea</taxon>
        <taxon>Phlebobranchia</taxon>
        <taxon>Cionidae</taxon>
        <taxon>Ciona</taxon>
    </lineage>
</organism>
<dbReference type="GeneTree" id="ENSGT00390000017294"/>
<evidence type="ECO:0000256" key="9">
    <source>
        <dbReference type="ARBA" id="ARBA00045729"/>
    </source>
</evidence>
<dbReference type="InterPro" id="IPR055459">
    <property type="entry name" value="OST48_MD"/>
</dbReference>
<dbReference type="GO" id="GO:0008250">
    <property type="term" value="C:oligosaccharyltransferase complex"/>
    <property type="evidence" value="ECO:0007669"/>
    <property type="project" value="TreeGrafter"/>
</dbReference>
<evidence type="ECO:0000256" key="7">
    <source>
        <dbReference type="ARBA" id="ARBA00022989"/>
    </source>
</evidence>
<sequence length="438" mass="49007">MKQFYSVFLILVVISPSWSKQNKKTLVLYDNPDIKSTHSLFFKSLTDRGFDLTFKSADDASLELIKYGVHLYENLVIFSPSVEDFGGGIKVSTITDFVDGGGNVMVAADSNIGDPIRELASECGVEFDEERTMVIDHHNFDESDRGSHTKLVVNTDNLIKSANIVGDAKSPVLFRGVGMVLDQDNPLALPIMKGSPTSYSYFPEEKIEQYPLAVGTNTVLVAGLQARNNARLAFSGSLEMFSDDYLTAKVKQESENSKGFPKSGNEDFVTALSKWVFCETGVLRVGKVTHHKVGEVIAPEAYTITDMVHYSIVIEERSASGKWQPYQGDDIQMEFVRIDPFVRLPIKLDRATGAFTVDFKLPDVYGVFQFKIDYARLGYTFLKSATQVSVRPLQHTQYERFISSAYPYYASAFSMMFGVVIFSAFFLYHSDSKKLKSE</sequence>
<dbReference type="AlphaFoldDB" id="H2YLC8"/>
<protein>
    <recommendedName>
        <fullName evidence="4 10">Dolichyl-diphosphooligosaccharide--protein glycosyltransferase 48 kDa subunit</fullName>
        <shortName evidence="10">Oligosaccharyl transferase 48 kDa subunit</shortName>
    </recommendedName>
</protein>
<evidence type="ECO:0000256" key="5">
    <source>
        <dbReference type="ARBA" id="ARBA00022692"/>
    </source>
</evidence>
<keyword evidence="5 10" id="KW-0812">Transmembrane</keyword>
<dbReference type="PANTHER" id="PTHR10830:SF0">
    <property type="entry name" value="DOLICHYL-DIPHOSPHOOLIGOSACCHARIDE--PROTEIN GLYCOSYLTRANSFERASE 48 KDA SUBUNIT"/>
    <property type="match status" value="1"/>
</dbReference>
<evidence type="ECO:0000313" key="13">
    <source>
        <dbReference type="Ensembl" id="ENSCSAVP00000006130.1"/>
    </source>
</evidence>
<feature type="chain" id="PRO_5005134149" description="Dolichyl-diphosphooligosaccharide--protein glycosyltransferase 48 kDa subunit" evidence="10">
    <location>
        <begin position="20"/>
        <end position="438"/>
    </location>
</feature>
<feature type="domain" description="OST48 middle" evidence="12">
    <location>
        <begin position="290"/>
        <end position="429"/>
    </location>
</feature>
<dbReference type="InParanoid" id="H2YLC8"/>
<accession>H2YLC8</accession>
<dbReference type="FunCoup" id="H2YLC8">
    <property type="interactions" value="760"/>
</dbReference>
<keyword evidence="8 10" id="KW-0472">Membrane</keyword>
<dbReference type="Pfam" id="PF23358">
    <property type="entry name" value="OST48_MD"/>
    <property type="match status" value="1"/>
</dbReference>
<dbReference type="InterPro" id="IPR005013">
    <property type="entry name" value="DDOST_48_kDa_subunit"/>
</dbReference>
<dbReference type="Pfam" id="PF03345">
    <property type="entry name" value="OST48_N"/>
    <property type="match status" value="1"/>
</dbReference>
<proteinExistence type="inferred from homology"/>
<dbReference type="HOGENOM" id="CLU_031804_0_0_1"/>
<keyword evidence="10" id="KW-0732">Signal</keyword>
<keyword evidence="14" id="KW-1185">Reference proteome</keyword>
<evidence type="ECO:0000256" key="1">
    <source>
        <dbReference type="ARBA" id="ARBA00004115"/>
    </source>
</evidence>
<dbReference type="PANTHER" id="PTHR10830">
    <property type="entry name" value="DOLICHYL-DIPHOSPHOOLIGOSACCHARIDE--PROTEIN GLYCOSYLTRANSFERASE 48 KDA SUBUNIT"/>
    <property type="match status" value="1"/>
</dbReference>
<evidence type="ECO:0000259" key="12">
    <source>
        <dbReference type="Pfam" id="PF23358"/>
    </source>
</evidence>
<evidence type="ECO:0000256" key="10">
    <source>
        <dbReference type="RuleBase" id="RU361142"/>
    </source>
</evidence>
<evidence type="ECO:0000313" key="14">
    <source>
        <dbReference type="Proteomes" id="UP000007875"/>
    </source>
</evidence>
<comment type="similarity">
    <text evidence="3 10">Belongs to the DDOST 48 kDa subunit family.</text>
</comment>
<dbReference type="OMA" id="AHDEYPR"/>
<reference evidence="14" key="1">
    <citation type="submission" date="2003-08" db="EMBL/GenBank/DDBJ databases">
        <authorList>
            <person name="Birren B."/>
            <person name="Nusbaum C."/>
            <person name="Abebe A."/>
            <person name="Abouelleil A."/>
            <person name="Adekoya E."/>
            <person name="Ait-zahra M."/>
            <person name="Allen N."/>
            <person name="Allen T."/>
            <person name="An P."/>
            <person name="Anderson M."/>
            <person name="Anderson S."/>
            <person name="Arachchi H."/>
            <person name="Armbruster J."/>
            <person name="Bachantsang P."/>
            <person name="Baldwin J."/>
            <person name="Barry A."/>
            <person name="Bayul T."/>
            <person name="Blitshsteyn B."/>
            <person name="Bloom T."/>
            <person name="Blye J."/>
            <person name="Boguslavskiy L."/>
            <person name="Borowsky M."/>
            <person name="Boukhgalter B."/>
            <person name="Brunache A."/>
            <person name="Butler J."/>
            <person name="Calixte N."/>
            <person name="Calvo S."/>
            <person name="Camarata J."/>
            <person name="Campo K."/>
            <person name="Chang J."/>
            <person name="Cheshatsang Y."/>
            <person name="Citroen M."/>
            <person name="Collymore A."/>
            <person name="Considine T."/>
            <person name="Cook A."/>
            <person name="Cooke P."/>
            <person name="Corum B."/>
            <person name="Cuomo C."/>
            <person name="David R."/>
            <person name="Dawoe T."/>
            <person name="Degray S."/>
            <person name="Dodge S."/>
            <person name="Dooley K."/>
            <person name="Dorje P."/>
            <person name="Dorjee K."/>
            <person name="Dorris L."/>
            <person name="Duffey N."/>
            <person name="Dupes A."/>
            <person name="Elkins T."/>
            <person name="Engels R."/>
            <person name="Erickson J."/>
            <person name="Farina A."/>
            <person name="Faro S."/>
            <person name="Ferreira P."/>
            <person name="Fischer H."/>
            <person name="Fitzgerald M."/>
            <person name="Foley K."/>
            <person name="Gage D."/>
            <person name="Galagan J."/>
            <person name="Gearin G."/>
            <person name="Gnerre S."/>
            <person name="Gnirke A."/>
            <person name="Goyette A."/>
            <person name="Graham J."/>
            <person name="Grandbois E."/>
            <person name="Gyaltsen K."/>
            <person name="Hafez N."/>
            <person name="Hagopian D."/>
            <person name="Hagos B."/>
            <person name="Hall J."/>
            <person name="Hatcher B."/>
            <person name="Heller A."/>
            <person name="Higgins H."/>
            <person name="Honan T."/>
            <person name="Horn A."/>
            <person name="Houde N."/>
            <person name="Hughes L."/>
            <person name="Hulme W."/>
            <person name="Husby E."/>
            <person name="Iliev I."/>
            <person name="Jaffe D."/>
            <person name="Jones C."/>
            <person name="Kamal M."/>
            <person name="Kamat A."/>
            <person name="Kamvysselis M."/>
            <person name="Karlsson E."/>
            <person name="Kells C."/>
            <person name="Kieu A."/>
            <person name="Kisner P."/>
            <person name="Kodira C."/>
            <person name="Kulbokas E."/>
            <person name="Labutti K."/>
            <person name="Lama D."/>
            <person name="Landers T."/>
            <person name="Leger J."/>
            <person name="Levine S."/>
            <person name="Lewis D."/>
            <person name="Lewis T."/>
            <person name="Lindblad-toh K."/>
            <person name="Liu X."/>
            <person name="Lokyitsang T."/>
            <person name="Lokyitsang Y."/>
            <person name="Lucien O."/>
            <person name="Lui A."/>
            <person name="Ma L.J."/>
            <person name="Mabbitt R."/>
            <person name="Macdonald J."/>
            <person name="Maclean C."/>
            <person name="Major J."/>
            <person name="Manning J."/>
            <person name="Marabella R."/>
            <person name="Maru K."/>
            <person name="Matthews C."/>
            <person name="Mauceli E."/>
            <person name="Mccarthy M."/>
            <person name="Mcdonough S."/>
            <person name="Mcghee T."/>
            <person name="Meldrim J."/>
            <person name="Meneus L."/>
            <person name="Mesirov J."/>
            <person name="Mihalev A."/>
            <person name="Mihova T."/>
            <person name="Mikkelsen T."/>
            <person name="Mlenga V."/>
            <person name="Moru K."/>
            <person name="Mozes J."/>
            <person name="Mulrain L."/>
            <person name="Munson G."/>
            <person name="Naylor J."/>
            <person name="Newes C."/>
            <person name="Nguyen C."/>
            <person name="Nguyen N."/>
            <person name="Nguyen T."/>
            <person name="Nicol R."/>
            <person name="Nielsen C."/>
            <person name="Nizzari M."/>
            <person name="Norbu C."/>
            <person name="Norbu N."/>
            <person name="O'donnell P."/>
            <person name="Okoawo O."/>
            <person name="O'leary S."/>
            <person name="Omotosho B."/>
            <person name="O'neill K."/>
            <person name="Osman S."/>
            <person name="Parker S."/>
            <person name="Perrin D."/>
            <person name="Phunkhang P."/>
            <person name="Piqani B."/>
            <person name="Purcell S."/>
            <person name="Rachupka T."/>
            <person name="Ramasamy U."/>
            <person name="Rameau R."/>
            <person name="Ray V."/>
            <person name="Raymond C."/>
            <person name="Retta R."/>
            <person name="Richardson S."/>
            <person name="Rise C."/>
            <person name="Rodriguez J."/>
            <person name="Rogers J."/>
            <person name="Rogov P."/>
            <person name="Rutman M."/>
            <person name="Schupbach R."/>
            <person name="Seaman C."/>
            <person name="Settipalli S."/>
            <person name="Sharpe T."/>
            <person name="Sheridan J."/>
            <person name="Sherpa N."/>
            <person name="Shi J."/>
            <person name="Smirnov S."/>
            <person name="Smith C."/>
            <person name="Sougnez C."/>
            <person name="Spencer B."/>
            <person name="Stalker J."/>
            <person name="Stange-thomann N."/>
            <person name="Stavropoulos S."/>
            <person name="Stetson K."/>
            <person name="Stone C."/>
            <person name="Stone S."/>
            <person name="Stubbs M."/>
            <person name="Talamas J."/>
            <person name="Tchuinga P."/>
            <person name="Tenzing P."/>
            <person name="Tesfaye S."/>
            <person name="Theodore J."/>
            <person name="Thoulutsang Y."/>
            <person name="Topham K."/>
            <person name="Towey S."/>
            <person name="Tsamla T."/>
            <person name="Tsomo N."/>
            <person name="Vallee D."/>
            <person name="Vassiliev H."/>
            <person name="Venkataraman V."/>
            <person name="Vinson J."/>
            <person name="Vo A."/>
            <person name="Wade C."/>
            <person name="Wang S."/>
            <person name="Wangchuk T."/>
            <person name="Wangdi T."/>
            <person name="Whittaker C."/>
            <person name="Wilkinson J."/>
            <person name="Wu Y."/>
            <person name="Wyman D."/>
            <person name="Yadav S."/>
            <person name="Yang S."/>
            <person name="Yang X."/>
            <person name="Yeager S."/>
            <person name="Yee E."/>
            <person name="Young G."/>
            <person name="Zainoun J."/>
            <person name="Zembeck L."/>
            <person name="Zimmer A."/>
            <person name="Zody M."/>
            <person name="Lander E."/>
        </authorList>
    </citation>
    <scope>NUCLEOTIDE SEQUENCE [LARGE SCALE GENOMIC DNA]</scope>
</reference>
<dbReference type="eggNOG" id="KOG2754">
    <property type="taxonomic scope" value="Eukaryota"/>
</dbReference>
<evidence type="ECO:0000256" key="2">
    <source>
        <dbReference type="ARBA" id="ARBA00004922"/>
    </source>
</evidence>
<name>H2YLC8_CIOSA</name>
<comment type="pathway">
    <text evidence="2 10">Protein modification; protein glycosylation.</text>
</comment>
<comment type="function">
    <text evidence="9">Subunit of the oligosaccharyl transferase (OST) complex that catalyzes the initial transfer of a defined glycan (Glc(3)Man(9)GlcNAc(2) in eukaryotes) from the lipid carrier dolichol-pyrophosphate to an asparagine residue within an Asn-X-Ser/Thr consensus motif in nascent polypeptide chains, the first step in protein N-glycosylation. N-glycosylation occurs cotranslationally and the complex associates with the Sec61 complex at the channel-forming translocon complex that mediates protein translocation across the endoplasmic reticulum (ER). All subunits are required for a maximal enzyme activity. Required for the assembly of both SST3A- and SS3B-containing OST complexes.</text>
</comment>
<evidence type="ECO:0000256" key="4">
    <source>
        <dbReference type="ARBA" id="ARBA00013350"/>
    </source>
</evidence>
<dbReference type="Ensembl" id="ENSCSAVT00000006208.1">
    <property type="protein sequence ID" value="ENSCSAVP00000006130.1"/>
    <property type="gene ID" value="ENSCSAVG00000003662.1"/>
</dbReference>
<keyword evidence="6 10" id="KW-0256">Endoplasmic reticulum</keyword>
<dbReference type="UniPathway" id="UPA00378"/>
<evidence type="ECO:0000256" key="8">
    <source>
        <dbReference type="ARBA" id="ARBA00023136"/>
    </source>
</evidence>
<keyword evidence="7 10" id="KW-1133">Transmembrane helix</keyword>
<feature type="domain" description="OST48 N-terminal" evidence="11">
    <location>
        <begin position="24"/>
        <end position="276"/>
    </location>
</feature>
<comment type="subunit">
    <text evidence="10">Component of the oligosaccharyltransferase (OST) complex.</text>
</comment>